<gene>
    <name evidence="1" type="ORF">BD310DRAFT_910866</name>
</gene>
<name>A0A4Q9PD12_9APHY</name>
<organism evidence="1 2">
    <name type="scientific">Dichomitus squalens</name>
    <dbReference type="NCBI Taxonomy" id="114155"/>
    <lineage>
        <taxon>Eukaryota</taxon>
        <taxon>Fungi</taxon>
        <taxon>Dikarya</taxon>
        <taxon>Basidiomycota</taxon>
        <taxon>Agaricomycotina</taxon>
        <taxon>Agaricomycetes</taxon>
        <taxon>Polyporales</taxon>
        <taxon>Polyporaceae</taxon>
        <taxon>Dichomitus</taxon>
    </lineage>
</organism>
<evidence type="ECO:0000313" key="1">
    <source>
        <dbReference type="EMBL" id="TBU51127.1"/>
    </source>
</evidence>
<accession>A0A4Q9PD12</accession>
<protein>
    <submittedName>
        <fullName evidence="1">Uncharacterized protein</fullName>
    </submittedName>
</protein>
<sequence length="152" mass="17067">MGRSPWSTQEETKWLLEQLPGFRVARANETSAQFLNATYQGYFDKFWPGVLQSSTVEISKDGSGEVTGPGGVTFKKRKDQIYWWFWNRQFGKTGVKKAKEGLDLTPKRPPHVGIQVPGALSKRLHTPGNALPPRSLPHGLTIVRLDKDHPTV</sequence>
<reference evidence="1 2" key="1">
    <citation type="submission" date="2019-01" db="EMBL/GenBank/DDBJ databases">
        <title>Draft genome sequences of three monokaryotic isolates of the white-rot basidiomycete fungus Dichomitus squalens.</title>
        <authorList>
            <consortium name="DOE Joint Genome Institute"/>
            <person name="Lopez S.C."/>
            <person name="Andreopoulos B."/>
            <person name="Pangilinan J."/>
            <person name="Lipzen A."/>
            <person name="Riley R."/>
            <person name="Ahrendt S."/>
            <person name="Ng V."/>
            <person name="Barry K."/>
            <person name="Daum C."/>
            <person name="Grigoriev I.V."/>
            <person name="Hilden K.S."/>
            <person name="Makela M.R."/>
            <person name="de Vries R.P."/>
        </authorList>
    </citation>
    <scope>NUCLEOTIDE SEQUENCE [LARGE SCALE GENOMIC DNA]</scope>
    <source>
        <strain evidence="1 2">CBS 464.89</strain>
    </source>
</reference>
<dbReference type="AlphaFoldDB" id="A0A4Q9PD12"/>
<keyword evidence="2" id="KW-1185">Reference proteome</keyword>
<evidence type="ECO:0000313" key="2">
    <source>
        <dbReference type="Proteomes" id="UP000292082"/>
    </source>
</evidence>
<dbReference type="Proteomes" id="UP000292082">
    <property type="component" value="Unassembled WGS sequence"/>
</dbReference>
<feature type="non-terminal residue" evidence="1">
    <location>
        <position position="152"/>
    </location>
</feature>
<proteinExistence type="predicted"/>
<dbReference type="EMBL" id="ML145391">
    <property type="protein sequence ID" value="TBU51127.1"/>
    <property type="molecule type" value="Genomic_DNA"/>
</dbReference>